<dbReference type="AlphaFoldDB" id="A0A5C1ADM8"/>
<dbReference type="InterPro" id="IPR004043">
    <property type="entry name" value="LCCL"/>
</dbReference>
<organism evidence="3 4">
    <name type="scientific">Limnoglobus roseus</name>
    <dbReference type="NCBI Taxonomy" id="2598579"/>
    <lineage>
        <taxon>Bacteria</taxon>
        <taxon>Pseudomonadati</taxon>
        <taxon>Planctomycetota</taxon>
        <taxon>Planctomycetia</taxon>
        <taxon>Gemmatales</taxon>
        <taxon>Gemmataceae</taxon>
        <taxon>Limnoglobus</taxon>
    </lineage>
</organism>
<dbReference type="OrthoDB" id="9814546at2"/>
<dbReference type="Gene3D" id="2.170.130.20">
    <property type="entry name" value="LCCL-like domain"/>
    <property type="match status" value="1"/>
</dbReference>
<gene>
    <name evidence="3" type="ORF">PX52LOC_03218</name>
</gene>
<keyword evidence="1" id="KW-0732">Signal</keyword>
<dbReference type="PANTHER" id="PTHR31331">
    <property type="entry name" value="LCCL DOMAIN PROTEIN (AFU_ORTHOLOGUE AFUA_5G08630)"/>
    <property type="match status" value="1"/>
</dbReference>
<dbReference type="KEGG" id="lrs:PX52LOC_03218"/>
<dbReference type="Pfam" id="PF03815">
    <property type="entry name" value="LCCL"/>
    <property type="match status" value="1"/>
</dbReference>
<dbReference type="Proteomes" id="UP000324974">
    <property type="component" value="Chromosome"/>
</dbReference>
<dbReference type="InterPro" id="IPR051957">
    <property type="entry name" value="CRISP-LCCL_domain"/>
</dbReference>
<feature type="chain" id="PRO_5022966057" description="LCCL domain-containing protein" evidence="1">
    <location>
        <begin position="29"/>
        <end position="336"/>
    </location>
</feature>
<dbReference type="SMART" id="SM00603">
    <property type="entry name" value="LCCL"/>
    <property type="match status" value="1"/>
</dbReference>
<dbReference type="RefSeq" id="WP_149111029.1">
    <property type="nucleotide sequence ID" value="NZ_CP042425.1"/>
</dbReference>
<evidence type="ECO:0000256" key="1">
    <source>
        <dbReference type="SAM" id="SignalP"/>
    </source>
</evidence>
<sequence>MSVRRAIVCSLWAVGLSTLALMPFRSSAAPPPAGDAKPTLAGPEVEVKFIDGSVMKVKLLDEKLELVTKHGTLQVAIADIKRVEFATRIPPADADKVRAAVQALGSPEHKVRQQASTDIKAVGPRAFGALLKATEHEDPEVAQRAEELVAFLKAKYTETQLDFRDKDVIHTDDSKLAGTLSAANLRIGTFQFGELRMKLADVYAIGDTPDEDDLLAANAAPAPTSMMAYANQFGKVLTFRVTGGQVPGMAFAGGPAPGMVMAGGTIWGTDQYTLDSFFPTAAVHAGVVQNGQTKTVRVKIVQSPNQFTGSNRNGVQSNGFGQFPNGAYEFLGKRKK</sequence>
<feature type="domain" description="LCCL" evidence="2">
    <location>
        <begin position="235"/>
        <end position="318"/>
    </location>
</feature>
<protein>
    <recommendedName>
        <fullName evidence="2">LCCL domain-containing protein</fullName>
    </recommendedName>
</protein>
<name>A0A5C1ADM8_9BACT</name>
<evidence type="ECO:0000259" key="2">
    <source>
        <dbReference type="SMART" id="SM00603"/>
    </source>
</evidence>
<accession>A0A5C1ADM8</accession>
<reference evidence="4" key="1">
    <citation type="submission" date="2019-08" db="EMBL/GenBank/DDBJ databases">
        <title>Limnoglobus roseus gen. nov., sp. nov., a novel freshwater planctomycete with a giant genome from the family Gemmataceae.</title>
        <authorList>
            <person name="Kulichevskaya I.S."/>
            <person name="Naumoff D.G."/>
            <person name="Miroshnikov K."/>
            <person name="Ivanova A."/>
            <person name="Philippov D.A."/>
            <person name="Hakobyan A."/>
            <person name="Rijpstra I.C."/>
            <person name="Sinninghe Damste J.S."/>
            <person name="Liesack W."/>
            <person name="Dedysh S.N."/>
        </authorList>
    </citation>
    <scope>NUCLEOTIDE SEQUENCE [LARGE SCALE GENOMIC DNA]</scope>
    <source>
        <strain evidence="4">PX52</strain>
    </source>
</reference>
<proteinExistence type="predicted"/>
<evidence type="ECO:0000313" key="3">
    <source>
        <dbReference type="EMBL" id="QEL16277.1"/>
    </source>
</evidence>
<dbReference type="EMBL" id="CP042425">
    <property type="protein sequence ID" value="QEL16277.1"/>
    <property type="molecule type" value="Genomic_DNA"/>
</dbReference>
<feature type="signal peptide" evidence="1">
    <location>
        <begin position="1"/>
        <end position="28"/>
    </location>
</feature>
<dbReference type="InterPro" id="IPR036609">
    <property type="entry name" value="LCCL_sf"/>
</dbReference>
<dbReference type="SUPFAM" id="SSF69848">
    <property type="entry name" value="LCCL domain"/>
    <property type="match status" value="1"/>
</dbReference>
<keyword evidence="4" id="KW-1185">Reference proteome</keyword>
<dbReference type="PANTHER" id="PTHR31331:SF1">
    <property type="entry name" value="CYSTEINE RICH SECRETORY PROTEIN LCCL DOMAIN CONTAINING 2"/>
    <property type="match status" value="1"/>
</dbReference>
<evidence type="ECO:0000313" key="4">
    <source>
        <dbReference type="Proteomes" id="UP000324974"/>
    </source>
</evidence>